<sequence>MNGYCDTLRVFLDVGVDASPPTGFHFEVHERLTEVEEKDEFEKEDDEDERQTGGE</sequence>
<gene>
    <name evidence="2" type="ORF">PENSUB_5241</name>
</gene>
<dbReference type="AlphaFoldDB" id="A0A1Q5UAC8"/>
<organism evidence="2 3">
    <name type="scientific">Penicillium subrubescens</name>
    <dbReference type="NCBI Taxonomy" id="1316194"/>
    <lineage>
        <taxon>Eukaryota</taxon>
        <taxon>Fungi</taxon>
        <taxon>Dikarya</taxon>
        <taxon>Ascomycota</taxon>
        <taxon>Pezizomycotina</taxon>
        <taxon>Eurotiomycetes</taxon>
        <taxon>Eurotiomycetidae</taxon>
        <taxon>Eurotiales</taxon>
        <taxon>Aspergillaceae</taxon>
        <taxon>Penicillium</taxon>
    </lineage>
</organism>
<proteinExistence type="predicted"/>
<evidence type="ECO:0000256" key="1">
    <source>
        <dbReference type="SAM" id="MobiDB-lite"/>
    </source>
</evidence>
<dbReference type="EMBL" id="MNBE01000524">
    <property type="protein sequence ID" value="OKP09419.1"/>
    <property type="molecule type" value="Genomic_DNA"/>
</dbReference>
<feature type="region of interest" description="Disordered" evidence="1">
    <location>
        <begin position="34"/>
        <end position="55"/>
    </location>
</feature>
<comment type="caution">
    <text evidence="2">The sequence shown here is derived from an EMBL/GenBank/DDBJ whole genome shotgun (WGS) entry which is preliminary data.</text>
</comment>
<evidence type="ECO:0000313" key="3">
    <source>
        <dbReference type="Proteomes" id="UP000186955"/>
    </source>
</evidence>
<reference evidence="2 3" key="1">
    <citation type="submission" date="2016-10" db="EMBL/GenBank/DDBJ databases">
        <title>Genome sequence of the ascomycete fungus Penicillium subrubescens.</title>
        <authorList>
            <person name="De Vries R.P."/>
            <person name="Peng M."/>
            <person name="Dilokpimol A."/>
            <person name="Hilden K."/>
            <person name="Makela M.R."/>
            <person name="Grigoriev I."/>
            <person name="Riley R."/>
            <person name="Granchi Z."/>
        </authorList>
    </citation>
    <scope>NUCLEOTIDE SEQUENCE [LARGE SCALE GENOMIC DNA]</scope>
    <source>
        <strain evidence="2 3">CBS 132785</strain>
    </source>
</reference>
<accession>A0A1Q5UAC8</accession>
<feature type="compositionally biased region" description="Acidic residues" evidence="1">
    <location>
        <begin position="36"/>
        <end position="49"/>
    </location>
</feature>
<protein>
    <submittedName>
        <fullName evidence="2">Uncharacterized protein</fullName>
    </submittedName>
</protein>
<evidence type="ECO:0000313" key="2">
    <source>
        <dbReference type="EMBL" id="OKP09419.1"/>
    </source>
</evidence>
<keyword evidence="3" id="KW-1185">Reference proteome</keyword>
<dbReference type="Proteomes" id="UP000186955">
    <property type="component" value="Unassembled WGS sequence"/>
</dbReference>
<name>A0A1Q5UAC8_9EURO</name>